<dbReference type="Proteomes" id="UP000276215">
    <property type="component" value="Unassembled WGS sequence"/>
</dbReference>
<protein>
    <submittedName>
        <fullName evidence="2">Uncharacterized protein</fullName>
    </submittedName>
</protein>
<proteinExistence type="predicted"/>
<organism evidence="2 3">
    <name type="scientific">Choiromyces venosus 120613-1</name>
    <dbReference type="NCBI Taxonomy" id="1336337"/>
    <lineage>
        <taxon>Eukaryota</taxon>
        <taxon>Fungi</taxon>
        <taxon>Dikarya</taxon>
        <taxon>Ascomycota</taxon>
        <taxon>Pezizomycotina</taxon>
        <taxon>Pezizomycetes</taxon>
        <taxon>Pezizales</taxon>
        <taxon>Tuberaceae</taxon>
        <taxon>Choiromyces</taxon>
    </lineage>
</organism>
<dbReference type="AlphaFoldDB" id="A0A3N4JM82"/>
<sequence length="316" mass="34808">MSSQNITDLLREEVRVLRLKVSELEIQLRLNRGNPVPTPSRSERAQSVPTEPRAIREGIPVAPKALVQKSRTWAKVVAEGKKRKVEEINLGNGRKEKEVGRAPDPEENRGVGVPLMVKVGGVRWDDGIGGVVEGLKEAGFVSCEGGKWLVDEGEQEKRMKQGRRSSTVVVRVCGREKVGELRRAGLWVGGVWCSVRRFVAVPVKRREAGWVKVVGKVEESVGSMEISVEGAVAVMGEKVAGVEKSVAEVAEEQGDRVKLLEERVMEAIGDGMKVLGEGMGLLRKEIMEKVEKLEAERLVQREIKVVPAGPSGYRRR</sequence>
<feature type="region of interest" description="Disordered" evidence="1">
    <location>
        <begin position="32"/>
        <end position="51"/>
    </location>
</feature>
<evidence type="ECO:0000313" key="3">
    <source>
        <dbReference type="Proteomes" id="UP000276215"/>
    </source>
</evidence>
<evidence type="ECO:0000256" key="1">
    <source>
        <dbReference type="SAM" id="MobiDB-lite"/>
    </source>
</evidence>
<reference evidence="2 3" key="1">
    <citation type="journal article" date="2018" name="Nat. Ecol. Evol.">
        <title>Pezizomycetes genomes reveal the molecular basis of ectomycorrhizal truffle lifestyle.</title>
        <authorList>
            <person name="Murat C."/>
            <person name="Payen T."/>
            <person name="Noel B."/>
            <person name="Kuo A."/>
            <person name="Morin E."/>
            <person name="Chen J."/>
            <person name="Kohler A."/>
            <person name="Krizsan K."/>
            <person name="Balestrini R."/>
            <person name="Da Silva C."/>
            <person name="Montanini B."/>
            <person name="Hainaut M."/>
            <person name="Levati E."/>
            <person name="Barry K.W."/>
            <person name="Belfiori B."/>
            <person name="Cichocki N."/>
            <person name="Clum A."/>
            <person name="Dockter R.B."/>
            <person name="Fauchery L."/>
            <person name="Guy J."/>
            <person name="Iotti M."/>
            <person name="Le Tacon F."/>
            <person name="Lindquist E.A."/>
            <person name="Lipzen A."/>
            <person name="Malagnac F."/>
            <person name="Mello A."/>
            <person name="Molinier V."/>
            <person name="Miyauchi S."/>
            <person name="Poulain J."/>
            <person name="Riccioni C."/>
            <person name="Rubini A."/>
            <person name="Sitrit Y."/>
            <person name="Splivallo R."/>
            <person name="Traeger S."/>
            <person name="Wang M."/>
            <person name="Zifcakova L."/>
            <person name="Wipf D."/>
            <person name="Zambonelli A."/>
            <person name="Paolocci F."/>
            <person name="Nowrousian M."/>
            <person name="Ottonello S."/>
            <person name="Baldrian P."/>
            <person name="Spatafora J.W."/>
            <person name="Henrissat B."/>
            <person name="Nagy L.G."/>
            <person name="Aury J.M."/>
            <person name="Wincker P."/>
            <person name="Grigoriev I.V."/>
            <person name="Bonfante P."/>
            <person name="Martin F.M."/>
        </authorList>
    </citation>
    <scope>NUCLEOTIDE SEQUENCE [LARGE SCALE GENOMIC DNA]</scope>
    <source>
        <strain evidence="2 3">120613-1</strain>
    </source>
</reference>
<evidence type="ECO:0000313" key="2">
    <source>
        <dbReference type="EMBL" id="RPA97881.1"/>
    </source>
</evidence>
<name>A0A3N4JM82_9PEZI</name>
<accession>A0A3N4JM82</accession>
<dbReference type="EMBL" id="ML120400">
    <property type="protein sequence ID" value="RPA97881.1"/>
    <property type="molecule type" value="Genomic_DNA"/>
</dbReference>
<keyword evidence="3" id="KW-1185">Reference proteome</keyword>
<gene>
    <name evidence="2" type="ORF">L873DRAFT_1790601</name>
</gene>